<keyword evidence="3" id="KW-1185">Reference proteome</keyword>
<protein>
    <submittedName>
        <fullName evidence="2">Uncharacterized protein</fullName>
    </submittedName>
</protein>
<sequence length="83" mass="9312">MDDLAQAFNEKWTPNATSREDEAREKEEAWRRKLETVRKTEELRGCMKGLQIGSGGNEKKSPQVMALQMRAKGKGGGMGEEGR</sequence>
<evidence type="ECO:0000256" key="1">
    <source>
        <dbReference type="SAM" id="MobiDB-lite"/>
    </source>
</evidence>
<dbReference type="EMBL" id="WJXW01000011">
    <property type="protein sequence ID" value="KAF9732164.1"/>
    <property type="molecule type" value="Genomic_DNA"/>
</dbReference>
<evidence type="ECO:0000313" key="2">
    <source>
        <dbReference type="EMBL" id="KAF9732164.1"/>
    </source>
</evidence>
<feature type="compositionally biased region" description="Basic and acidic residues" evidence="1">
    <location>
        <begin position="18"/>
        <end position="27"/>
    </location>
</feature>
<name>A0A9P6GB50_9PLEO</name>
<reference evidence="2" key="1">
    <citation type="journal article" date="2020" name="Mol. Plant Microbe Interact.">
        <title>Genome Sequence of the Biocontrol Agent Coniothyrium minitans strain Conio (IMI 134523).</title>
        <authorList>
            <person name="Patel D."/>
            <person name="Shittu T.A."/>
            <person name="Baroncelli R."/>
            <person name="Muthumeenakshi S."/>
            <person name="Osborne T.H."/>
            <person name="Janganan T.K."/>
            <person name="Sreenivasaprasad S."/>
        </authorList>
    </citation>
    <scope>NUCLEOTIDE SEQUENCE</scope>
    <source>
        <strain evidence="2">Conio</strain>
    </source>
</reference>
<accession>A0A9P6GB50</accession>
<dbReference type="Proteomes" id="UP000756921">
    <property type="component" value="Unassembled WGS sequence"/>
</dbReference>
<proteinExistence type="predicted"/>
<evidence type="ECO:0000313" key="3">
    <source>
        <dbReference type="Proteomes" id="UP000756921"/>
    </source>
</evidence>
<organism evidence="2 3">
    <name type="scientific">Paraphaeosphaeria minitans</name>
    <dbReference type="NCBI Taxonomy" id="565426"/>
    <lineage>
        <taxon>Eukaryota</taxon>
        <taxon>Fungi</taxon>
        <taxon>Dikarya</taxon>
        <taxon>Ascomycota</taxon>
        <taxon>Pezizomycotina</taxon>
        <taxon>Dothideomycetes</taxon>
        <taxon>Pleosporomycetidae</taxon>
        <taxon>Pleosporales</taxon>
        <taxon>Massarineae</taxon>
        <taxon>Didymosphaeriaceae</taxon>
        <taxon>Paraphaeosphaeria</taxon>
    </lineage>
</organism>
<feature type="region of interest" description="Disordered" evidence="1">
    <location>
        <begin position="1"/>
        <end position="27"/>
    </location>
</feature>
<dbReference type="AlphaFoldDB" id="A0A9P6GB50"/>
<gene>
    <name evidence="2" type="ORF">PMIN01_10093</name>
</gene>
<comment type="caution">
    <text evidence="2">The sequence shown here is derived from an EMBL/GenBank/DDBJ whole genome shotgun (WGS) entry which is preliminary data.</text>
</comment>